<evidence type="ECO:0000256" key="1">
    <source>
        <dbReference type="SAM" id="MobiDB-lite"/>
    </source>
</evidence>
<dbReference type="AlphaFoldDB" id="A0A7R9CT67"/>
<reference evidence="2" key="1">
    <citation type="submission" date="2020-11" db="EMBL/GenBank/DDBJ databases">
        <authorList>
            <person name="Tran Van P."/>
        </authorList>
    </citation>
    <scope>NUCLEOTIDE SEQUENCE</scope>
</reference>
<proteinExistence type="predicted"/>
<sequence>MPQTTCHIQQAQQHSAPVRQQLWLPEHALGPERQLAVKLESAAAGAPYVHPEAPASCACQEVHLMKVDLTNSIHHILIFKCDEAKASVTFGLLVHQHNGFFYLAKLTEQARNGPCVDNCDKTDLCNRILHDENIGDWAKHAEVLPICFLVVSSAVAYSAFVVYQFATRDIQKEGGCTKSSVREFRRRGNGNVPLFAILSAVHLPILHDNGACARDKRPQSSIRAINPLPPGDIGERGSRAGGRAHTQEGGQGIGRTSEDTPGAQHSSCLCILVVSRLTRGKPRWYSQIWEPHNTKVSTTTPQCSRAPPLVLTGGRVAVSRGCSSEAPQSVYSSRCGQHATVTIVTGGWDIVLSQQY</sequence>
<evidence type="ECO:0000313" key="2">
    <source>
        <dbReference type="EMBL" id="CAD7400564.1"/>
    </source>
</evidence>
<name>A0A7R9CT67_TIMPO</name>
<protein>
    <submittedName>
        <fullName evidence="2">Uncharacterized protein</fullName>
    </submittedName>
</protein>
<gene>
    <name evidence="2" type="ORF">TPSB3V08_LOCUS2673</name>
</gene>
<organism evidence="2">
    <name type="scientific">Timema poppense</name>
    <name type="common">Walking stick</name>
    <dbReference type="NCBI Taxonomy" id="170557"/>
    <lineage>
        <taxon>Eukaryota</taxon>
        <taxon>Metazoa</taxon>
        <taxon>Ecdysozoa</taxon>
        <taxon>Arthropoda</taxon>
        <taxon>Hexapoda</taxon>
        <taxon>Insecta</taxon>
        <taxon>Pterygota</taxon>
        <taxon>Neoptera</taxon>
        <taxon>Polyneoptera</taxon>
        <taxon>Phasmatodea</taxon>
        <taxon>Timematodea</taxon>
        <taxon>Timematoidea</taxon>
        <taxon>Timematidae</taxon>
        <taxon>Timema</taxon>
    </lineage>
</organism>
<accession>A0A7R9CT67</accession>
<feature type="region of interest" description="Disordered" evidence="1">
    <location>
        <begin position="213"/>
        <end position="262"/>
    </location>
</feature>
<dbReference type="EMBL" id="OD001088">
    <property type="protein sequence ID" value="CAD7400564.1"/>
    <property type="molecule type" value="Genomic_DNA"/>
</dbReference>